<feature type="region of interest" description="Disordered" evidence="1">
    <location>
        <begin position="185"/>
        <end position="258"/>
    </location>
</feature>
<keyword evidence="2" id="KW-0472">Membrane</keyword>
<protein>
    <recommendedName>
        <fullName evidence="6">LPXTG-motif cell wall-anchored protein</fullName>
    </recommendedName>
</protein>
<comment type="caution">
    <text evidence="4">The sequence shown here is derived from an EMBL/GenBank/DDBJ whole genome shotgun (WGS) entry which is preliminary data.</text>
</comment>
<keyword evidence="2" id="KW-1133">Transmembrane helix</keyword>
<feature type="transmembrane region" description="Helical" evidence="2">
    <location>
        <begin position="263"/>
        <end position="285"/>
    </location>
</feature>
<feature type="compositionally biased region" description="Low complexity" evidence="1">
    <location>
        <begin position="145"/>
        <end position="154"/>
    </location>
</feature>
<evidence type="ECO:0000313" key="4">
    <source>
        <dbReference type="EMBL" id="TQL71692.1"/>
    </source>
</evidence>
<feature type="signal peptide" evidence="3">
    <location>
        <begin position="1"/>
        <end position="26"/>
    </location>
</feature>
<reference evidence="4 5" key="1">
    <citation type="submission" date="2019-06" db="EMBL/GenBank/DDBJ databases">
        <title>Sequencing the genomes of 1000 actinobacteria strains.</title>
        <authorList>
            <person name="Klenk H.-P."/>
        </authorList>
    </citation>
    <scope>NUCLEOTIDE SEQUENCE [LARGE SCALE GENOMIC DNA]</scope>
    <source>
        <strain evidence="4 5">DSM 24083</strain>
    </source>
</reference>
<feature type="compositionally biased region" description="Acidic residues" evidence="1">
    <location>
        <begin position="62"/>
        <end position="83"/>
    </location>
</feature>
<evidence type="ECO:0000256" key="1">
    <source>
        <dbReference type="SAM" id="MobiDB-lite"/>
    </source>
</evidence>
<feature type="region of interest" description="Disordered" evidence="1">
    <location>
        <begin position="18"/>
        <end position="161"/>
    </location>
</feature>
<feature type="compositionally biased region" description="Basic and acidic residues" evidence="1">
    <location>
        <begin position="240"/>
        <end position="254"/>
    </location>
</feature>
<keyword evidence="2" id="KW-0812">Transmembrane</keyword>
<dbReference type="AlphaFoldDB" id="A0A543AGJ5"/>
<gene>
    <name evidence="4" type="ORF">FB556_2187</name>
</gene>
<evidence type="ECO:0008006" key="6">
    <source>
        <dbReference type="Google" id="ProtNLM"/>
    </source>
</evidence>
<name>A0A543AGJ5_9MICC</name>
<accession>A0A543AGJ5</accession>
<dbReference type="OrthoDB" id="9835465at2"/>
<keyword evidence="3" id="KW-0732">Signal</keyword>
<evidence type="ECO:0000256" key="2">
    <source>
        <dbReference type="SAM" id="Phobius"/>
    </source>
</evidence>
<evidence type="ECO:0000313" key="5">
    <source>
        <dbReference type="Proteomes" id="UP000319746"/>
    </source>
</evidence>
<dbReference type="EMBL" id="VFOU01000003">
    <property type="protein sequence ID" value="TQL71692.1"/>
    <property type="molecule type" value="Genomic_DNA"/>
</dbReference>
<proteinExistence type="predicted"/>
<sequence>MKLRPVLSASAIGVLIATVGALPSFATDDETPREREVSVTPVAPTPDVEDDPTPSPSGDTESASEDAPEDAPGDEDPEEDDETQTPPAIEYLLESTAEPTVRPSVQAPEPSPVTTETQTALESLTSPFAVAERGSNEADNTRNGAAANNPASAPEGFLFGPQDVPLIPAQAPFIGTDALVQALLDTQSPDDVAPVEERTTGTNEAPGRVESRRIVRPDQPTDAAPQESVSNPQESPSSPEDARAESTEDTRSAPEDSLVTTGAASALLAIGGILMIAGGAGILFWHRRLQQLS</sequence>
<organism evidence="4 5">
    <name type="scientific">Enteractinococcus coprophilus</name>
    <dbReference type="NCBI Taxonomy" id="1027633"/>
    <lineage>
        <taxon>Bacteria</taxon>
        <taxon>Bacillati</taxon>
        <taxon>Actinomycetota</taxon>
        <taxon>Actinomycetes</taxon>
        <taxon>Micrococcales</taxon>
        <taxon>Micrococcaceae</taxon>
    </lineage>
</organism>
<evidence type="ECO:0000256" key="3">
    <source>
        <dbReference type="SAM" id="SignalP"/>
    </source>
</evidence>
<feature type="compositionally biased region" description="Basic and acidic residues" evidence="1">
    <location>
        <begin position="207"/>
        <end position="216"/>
    </location>
</feature>
<dbReference type="Proteomes" id="UP000319746">
    <property type="component" value="Unassembled WGS sequence"/>
</dbReference>
<keyword evidence="5" id="KW-1185">Reference proteome</keyword>
<feature type="compositionally biased region" description="Polar residues" evidence="1">
    <location>
        <begin position="227"/>
        <end position="238"/>
    </location>
</feature>
<dbReference type="RefSeq" id="WP_141867482.1">
    <property type="nucleotide sequence ID" value="NZ_BAABAN010000001.1"/>
</dbReference>
<feature type="chain" id="PRO_5021993531" description="LPXTG-motif cell wall-anchored protein" evidence="3">
    <location>
        <begin position="27"/>
        <end position="293"/>
    </location>
</feature>
<feature type="compositionally biased region" description="Polar residues" evidence="1">
    <location>
        <begin position="112"/>
        <end position="126"/>
    </location>
</feature>